<protein>
    <submittedName>
        <fullName evidence="2">Uncharacterized protein</fullName>
    </submittedName>
</protein>
<evidence type="ECO:0000313" key="2">
    <source>
        <dbReference type="WBParaSite" id="MCU_010002-RA"/>
    </source>
</evidence>
<dbReference type="AlphaFoldDB" id="A0A5K3FRR4"/>
<name>A0A5K3FRR4_MESCO</name>
<organism evidence="2">
    <name type="scientific">Mesocestoides corti</name>
    <name type="common">Flatworm</name>
    <dbReference type="NCBI Taxonomy" id="53468"/>
    <lineage>
        <taxon>Eukaryota</taxon>
        <taxon>Metazoa</taxon>
        <taxon>Spiralia</taxon>
        <taxon>Lophotrochozoa</taxon>
        <taxon>Platyhelminthes</taxon>
        <taxon>Cestoda</taxon>
        <taxon>Eucestoda</taxon>
        <taxon>Cyclophyllidea</taxon>
        <taxon>Mesocestoididae</taxon>
        <taxon>Mesocestoides</taxon>
    </lineage>
</organism>
<sequence>MLSESPCLQGLIGPQMGLSTYNQRHLGFGLECVNTHPYLHPPQLWDWTNRPMPLQHACEMLNRRPNVRSSENDDCGCYASPRKHDSRRRRRNNAATEGQM</sequence>
<feature type="region of interest" description="Disordered" evidence="1">
    <location>
        <begin position="66"/>
        <end position="100"/>
    </location>
</feature>
<evidence type="ECO:0000256" key="1">
    <source>
        <dbReference type="SAM" id="MobiDB-lite"/>
    </source>
</evidence>
<accession>A0A5K3FRR4</accession>
<proteinExistence type="predicted"/>
<dbReference type="WBParaSite" id="MCU_010002-RA">
    <property type="protein sequence ID" value="MCU_010002-RA"/>
    <property type="gene ID" value="MCU_010002"/>
</dbReference>
<reference evidence="2" key="1">
    <citation type="submission" date="2019-11" db="UniProtKB">
        <authorList>
            <consortium name="WormBaseParasite"/>
        </authorList>
    </citation>
    <scope>IDENTIFICATION</scope>
</reference>